<dbReference type="PROSITE" id="PS00383">
    <property type="entry name" value="TYR_PHOSPHATASE_1"/>
    <property type="match status" value="1"/>
</dbReference>
<dbReference type="RefSeq" id="WP_240720514.1">
    <property type="nucleotide sequence ID" value="NZ_JAKVTW010000031.1"/>
</dbReference>
<keyword evidence="3" id="KW-1185">Reference proteome</keyword>
<dbReference type="SUPFAM" id="SSF52799">
    <property type="entry name" value="(Phosphotyrosine protein) phosphatases II"/>
    <property type="match status" value="1"/>
</dbReference>
<accession>A0ABS9SD42</accession>
<gene>
    <name evidence="2" type="ORF">MLE19_22165</name>
</gene>
<reference evidence="2 3" key="1">
    <citation type="submission" date="2022-03" db="EMBL/GenBank/DDBJ databases">
        <title>Genomic signatures underlying metal tolerance in selected Arctic bacterial isolates.</title>
        <authorList>
            <person name="Thomas F.A."/>
            <person name="Venkatachalam S."/>
            <person name="Krishnan K.P."/>
        </authorList>
    </citation>
    <scope>NUCLEOTIDE SEQUENCE [LARGE SCALE GENOMIC DNA]</scope>
    <source>
        <strain evidence="2 3">HM116</strain>
    </source>
</reference>
<evidence type="ECO:0008006" key="4">
    <source>
        <dbReference type="Google" id="ProtNLM"/>
    </source>
</evidence>
<protein>
    <recommendedName>
        <fullName evidence="4">Tyrosine specific protein phosphatases domain-containing protein</fullName>
    </recommendedName>
</protein>
<dbReference type="Proteomes" id="UP001320609">
    <property type="component" value="Unassembled WGS sequence"/>
</dbReference>
<dbReference type="InterPro" id="IPR016130">
    <property type="entry name" value="Tyr_Pase_AS"/>
</dbReference>
<name>A0ABS9SD42_9GAMM</name>
<dbReference type="InterPro" id="IPR029021">
    <property type="entry name" value="Prot-tyrosine_phosphatase-like"/>
</dbReference>
<evidence type="ECO:0000256" key="1">
    <source>
        <dbReference type="SAM" id="MobiDB-lite"/>
    </source>
</evidence>
<dbReference type="Gene3D" id="3.90.190.10">
    <property type="entry name" value="Protein tyrosine phosphatase superfamily"/>
    <property type="match status" value="1"/>
</dbReference>
<comment type="caution">
    <text evidence="2">The sequence shown here is derived from an EMBL/GenBank/DDBJ whole genome shotgun (WGS) entry which is preliminary data.</text>
</comment>
<organism evidence="2 3">
    <name type="scientific">Vreelandella neptunia</name>
    <dbReference type="NCBI Taxonomy" id="115551"/>
    <lineage>
        <taxon>Bacteria</taxon>
        <taxon>Pseudomonadati</taxon>
        <taxon>Pseudomonadota</taxon>
        <taxon>Gammaproteobacteria</taxon>
        <taxon>Oceanospirillales</taxon>
        <taxon>Halomonadaceae</taxon>
        <taxon>Vreelandella</taxon>
    </lineage>
</organism>
<evidence type="ECO:0000313" key="2">
    <source>
        <dbReference type="EMBL" id="MCH4814028.1"/>
    </source>
</evidence>
<evidence type="ECO:0000313" key="3">
    <source>
        <dbReference type="Proteomes" id="UP001320609"/>
    </source>
</evidence>
<feature type="region of interest" description="Disordered" evidence="1">
    <location>
        <begin position="120"/>
        <end position="141"/>
    </location>
</feature>
<sequence length="141" mass="15620">MRNPMIISIEYTSRRDIERRQASADTVVLSIRGVDERSTRLAKGWADVLLMQFDDVVPGEGFGCEEPMTLEDAQRISGWIRQWASDRRPVKLVIHCTAGVTRSAAVALWAGASLNRPAQGVEGDGRDANPHVWSMLDRTAA</sequence>
<dbReference type="EMBL" id="JAKVTW010000031">
    <property type="protein sequence ID" value="MCH4814028.1"/>
    <property type="molecule type" value="Genomic_DNA"/>
</dbReference>
<proteinExistence type="predicted"/>